<dbReference type="SUPFAM" id="SSF51905">
    <property type="entry name" value="FAD/NAD(P)-binding domain"/>
    <property type="match status" value="1"/>
</dbReference>
<evidence type="ECO:0000313" key="3">
    <source>
        <dbReference type="EMBL" id="CLW94634.1"/>
    </source>
</evidence>
<reference evidence="8" key="6">
    <citation type="submission" date="2018-07" db="EMBL/GenBank/DDBJ databases">
        <authorList>
            <person name="Shah S."/>
            <person name="Brown T."/>
            <person name="Auld S."/>
            <person name="Bratton K."/>
            <person name="Narechania A."/>
            <person name="Mathema B."/>
            <person name="Gandhi N."/>
        </authorList>
    </citation>
    <scope>NUCLEOTIDE SEQUENCE</scope>
    <source>
        <strain evidence="8">32301_S10</strain>
    </source>
</reference>
<dbReference type="Pfam" id="PF13454">
    <property type="entry name" value="NAD_binding_9"/>
    <property type="match status" value="1"/>
</dbReference>
<sequence>MLAFPYLMTMITPPTFDVAFIGSGAACSMTLLEMADALLSSPSASPKLRIAVVERDEQFWCGIPYGQRSSIGSLAIQKLDDFADEPEKAAYRIWLEQNKQRWLAFFQAEGGAAAARWICDNRDALDGNQWGELYLPRFLFGVFLSEQMIAAIAALGERDLAEIVTIRAEAMSAHSADGHYRIGLRPSGNGPTAIAAGKVVVAIGSPPTKAILASDSEPAFTYINDFYSPGGESNVARLRDSLDRVESWEKRNVLVVGSNATSLEALYLMRHDARIRARVRSITVISRSGVLPYMICNQPPEFDFPRLRTLLCTEAIAAADLMSAIRDDLATAEERSLNLADLYDAVAALFGQALHKMDLVQQEEFFCVHGMNFTKLVRRAGRDCRQASEELAADGTLSLLAGEVLRVDACASGQPFATMTYRAAGAEHTHPVPFAAVVNCGGFEELDTCSSPFLVSAMQNGLCRPNRTNRGLLVNDDFEASPGFCVIGPLVGGNFTPKIRFWHVESAPRVRSLAKSLAASLLASLQPVALAPC</sequence>
<dbReference type="PANTHER" id="PTHR40254:SF1">
    <property type="entry name" value="BLR0577 PROTEIN"/>
    <property type="match status" value="1"/>
</dbReference>
<dbReference type="Proteomes" id="UP000045842">
    <property type="component" value="Unassembled WGS sequence"/>
</dbReference>
<dbReference type="Proteomes" id="UP000189452">
    <property type="component" value="Chromosome"/>
</dbReference>
<evidence type="ECO:0000313" key="12">
    <source>
        <dbReference type="Proteomes" id="UP000048948"/>
    </source>
</evidence>
<evidence type="ECO:0000313" key="9">
    <source>
        <dbReference type="EMBL" id="VCU51716.1"/>
    </source>
</evidence>
<dbReference type="SMR" id="A0A045I7R9"/>
<accession>A0A045I7R9</accession>
<evidence type="ECO:0000313" key="15">
    <source>
        <dbReference type="Proteomes" id="UP000256381"/>
    </source>
</evidence>
<dbReference type="Proteomes" id="UP000671119">
    <property type="component" value="Unassembled WGS sequence"/>
</dbReference>
<proteinExistence type="predicted"/>
<evidence type="ECO:0000313" key="8">
    <source>
        <dbReference type="EMBL" id="REQ50511.1"/>
    </source>
</evidence>
<reference evidence="7 14" key="5">
    <citation type="submission" date="2017-02" db="EMBL/GenBank/DDBJ databases">
        <title>Protein polymorphisms may explain contrasting epidemiological fitness of two variants of a multidrug-resistant Mycobacterium tuberculosis strain.</title>
        <authorList>
            <person name="Bigi M.M."/>
            <person name="Lopez B."/>
            <person name="Blanco F.C."/>
            <person name="Sasiain M.C."/>
            <person name="De La Barrera S."/>
            <person name="Ritacco V."/>
            <person name="Bigi F."/>
            <person name="Soria M.A."/>
        </authorList>
    </citation>
    <scope>NUCLEOTIDE SEQUENCE [LARGE SCALE GENOMIC DNA]</scope>
    <source>
        <strain evidence="7 14">6548</strain>
    </source>
</reference>
<dbReference type="InterPro" id="IPR036188">
    <property type="entry name" value="FAD/NAD-bd_sf"/>
</dbReference>
<reference evidence="10 11" key="2">
    <citation type="submission" date="2015-03" db="EMBL/GenBank/DDBJ databases">
        <authorList>
            <consortium name="Pathogen Informatics"/>
        </authorList>
    </citation>
    <scope>NUCLEOTIDE SEQUENCE [LARGE SCALE GENOMIC DNA]</scope>
    <source>
        <strain evidence="2 12">Bir 172</strain>
        <strain evidence="4 10">G09801536</strain>
        <strain evidence="5 11">P00601463</strain>
    </source>
</reference>
<dbReference type="EMBL" id="JAGIZI010000046">
    <property type="protein sequence ID" value="MBP0685271.1"/>
    <property type="molecule type" value="Genomic_DNA"/>
</dbReference>
<feature type="domain" description="FAD-dependent urate hydroxylase HpyO/Asp monooxygenase CreE-like FAD/NAD(P)-binding" evidence="1">
    <location>
        <begin position="19"/>
        <end position="205"/>
    </location>
</feature>
<evidence type="ECO:0000313" key="11">
    <source>
        <dbReference type="Proteomes" id="UP000048600"/>
    </source>
</evidence>
<evidence type="ECO:0000313" key="13">
    <source>
        <dbReference type="Proteomes" id="UP000050139"/>
    </source>
</evidence>
<dbReference type="PANTHER" id="PTHR40254">
    <property type="entry name" value="BLR0577 PROTEIN"/>
    <property type="match status" value="1"/>
</dbReference>
<reference evidence="9 16" key="7">
    <citation type="submission" date="2018-08" db="EMBL/GenBank/DDBJ databases">
        <authorList>
            <person name="Fokvardsen B D."/>
            <person name="Norman A."/>
        </authorList>
    </citation>
    <scope>NUCLEOTIDE SEQUENCE [LARGE SCALE GENOMIC DNA]</scope>
    <source>
        <strain evidence="9 16">DKC2</strain>
    </source>
</reference>
<dbReference type="Proteomes" id="UP000048948">
    <property type="component" value="Unassembled WGS sequence"/>
</dbReference>
<dbReference type="Proteomes" id="UP000256381">
    <property type="component" value="Unassembled WGS sequence"/>
</dbReference>
<evidence type="ECO:0000313" key="6">
    <source>
        <dbReference type="EMBL" id="MBP0685271.1"/>
    </source>
</evidence>
<evidence type="ECO:0000313" key="7">
    <source>
        <dbReference type="EMBL" id="OMH61369.1"/>
    </source>
</evidence>
<dbReference type="EMBL" id="LWDQ01000001">
    <property type="protein sequence ID" value="OMH61369.1"/>
    <property type="molecule type" value="Genomic_DNA"/>
</dbReference>
<evidence type="ECO:0000313" key="2">
    <source>
        <dbReference type="EMBL" id="CKR87038.1"/>
    </source>
</evidence>
<dbReference type="EMBL" id="CSAD01000060">
    <property type="protein sequence ID" value="COU95057.1"/>
    <property type="molecule type" value="Genomic_DNA"/>
</dbReference>
<evidence type="ECO:0000313" key="17">
    <source>
        <dbReference type="Proteomes" id="UP000671119"/>
    </source>
</evidence>
<dbReference type="InterPro" id="IPR038732">
    <property type="entry name" value="HpyO/CreE_NAD-binding"/>
</dbReference>
<dbReference type="EMBL" id="CHKL01000113">
    <property type="protein sequence ID" value="COW05643.1"/>
    <property type="molecule type" value="Genomic_DNA"/>
</dbReference>
<organism evidence="7 14">
    <name type="scientific">Mycobacterium tuberculosis</name>
    <dbReference type="NCBI Taxonomy" id="1773"/>
    <lineage>
        <taxon>Bacteria</taxon>
        <taxon>Bacillati</taxon>
        <taxon>Actinomycetota</taxon>
        <taxon>Actinomycetes</taxon>
        <taxon>Mycobacteriales</taxon>
        <taxon>Mycobacteriaceae</taxon>
        <taxon>Mycobacterium</taxon>
        <taxon>Mycobacterium tuberculosis complex</taxon>
    </lineage>
</organism>
<reference evidence="6 17" key="8">
    <citation type="submission" date="2021-03" db="EMBL/GenBank/DDBJ databases">
        <title>Whole Genome Sequencing of Mycobacterium tuberculosis clinical isolates from Arunachal Pradesh, India.</title>
        <authorList>
            <person name="Singh S."/>
            <person name="Mudliar S.R."/>
            <person name="Kulsum U."/>
            <person name="Rufai S.B."/>
            <person name="Singh P.K."/>
            <person name="Umpo M."/>
            <person name="Nyori M."/>
        </authorList>
    </citation>
    <scope>NUCLEOTIDE SEQUENCE [LARGE SCALE GENOMIC DNA]</scope>
    <source>
        <strain evidence="6 17">OMICS/BPL/0142/20/SP</strain>
    </source>
</reference>
<dbReference type="Proteomes" id="UP000048600">
    <property type="component" value="Unassembled WGS sequence"/>
</dbReference>
<name>A0A045I7R9_MYCTX</name>
<evidence type="ECO:0000313" key="10">
    <source>
        <dbReference type="Proteomes" id="UP000045842"/>
    </source>
</evidence>
<dbReference type="EMBL" id="LR027516">
    <property type="protein sequence ID" value="VCU51716.1"/>
    <property type="molecule type" value="Genomic_DNA"/>
</dbReference>
<dbReference type="InterPro" id="IPR052189">
    <property type="entry name" value="L-asp_N-monooxygenase_NS-form"/>
</dbReference>
<reference evidence="3 13" key="1">
    <citation type="submission" date="2015-03" db="EMBL/GenBank/DDBJ databases">
        <authorList>
            <consortium name="Pathogen Informatics"/>
            <person name="Murphy D."/>
        </authorList>
    </citation>
    <scope>NUCLEOTIDE SEQUENCE [LARGE SCALE GENOMIC DNA]</scope>
    <source>
        <strain evidence="3 13">0268S</strain>
    </source>
</reference>
<dbReference type="EMBL" id="QTBD01000166">
    <property type="protein sequence ID" value="REQ50511.1"/>
    <property type="molecule type" value="Genomic_DNA"/>
</dbReference>
<evidence type="ECO:0000259" key="1">
    <source>
        <dbReference type="Pfam" id="PF13454"/>
    </source>
</evidence>
<evidence type="ECO:0000313" key="14">
    <source>
        <dbReference type="Proteomes" id="UP000189452"/>
    </source>
</evidence>
<dbReference type="OMA" id="YGTAEPW"/>
<dbReference type="Proteomes" id="UP000300237">
    <property type="component" value="Chromosome"/>
</dbReference>
<protein>
    <submittedName>
        <fullName evidence="6">FAD/NAD(P)-binding protein</fullName>
    </submittedName>
</protein>
<dbReference type="EMBL" id="COPH01000037">
    <property type="protein sequence ID" value="CLW94634.1"/>
    <property type="molecule type" value="Genomic_DNA"/>
</dbReference>
<reference evidence="8 15" key="4">
    <citation type="journal article" date="2017" name="N. Engl. J. Med.">
        <title>Transmission of Extensively Drug-Resistant Tuberculosis in South Africa.</title>
        <authorList>
            <person name="Shah N.S."/>
            <person name="Auld S.C."/>
            <person name="Brust J.C."/>
            <person name="Mathema B."/>
            <person name="Ismail N."/>
            <person name="Moodley P."/>
            <person name="Mlisana K."/>
            <person name="Allana S."/>
            <person name="Campbell A."/>
            <person name="Mthiyane T."/>
            <person name="Morris N."/>
            <person name="Mpangase P."/>
            <person name="van der Meulen H."/>
            <person name="Omar S.V."/>
            <person name="Brown T.S."/>
            <person name="Narechania A."/>
            <person name="Shaskina E."/>
            <person name="Kapwata T."/>
            <person name="Kreiswirth B."/>
            <person name="Gandhi N.R."/>
        </authorList>
    </citation>
    <scope>NUCLEOTIDE SEQUENCE [LARGE SCALE GENOMIC DNA]</scope>
    <source>
        <strain evidence="8 15">32301_S10</strain>
    </source>
</reference>
<dbReference type="Proteomes" id="UP000050139">
    <property type="component" value="Unassembled WGS sequence"/>
</dbReference>
<evidence type="ECO:0000313" key="4">
    <source>
        <dbReference type="EMBL" id="COU95057.1"/>
    </source>
</evidence>
<gene>
    <name evidence="7" type="ORF">A4S10_03560</name>
    <name evidence="9" type="ORF">DKC2_3625</name>
    <name evidence="8" type="ORF">DSJ38_14375</name>
    <name evidence="4" type="ORF">ERS007679_00704</name>
    <name evidence="5" type="ORF">ERS007741_01338</name>
    <name evidence="2" type="ORF">ERS027646_00845</name>
    <name evidence="3" type="ORF">ERS094118_03674</name>
    <name evidence="6" type="ORF">J8J21_19630</name>
</gene>
<dbReference type="EMBL" id="CNGE01000099">
    <property type="protein sequence ID" value="CKR87038.1"/>
    <property type="molecule type" value="Genomic_DNA"/>
</dbReference>
<evidence type="ECO:0000313" key="16">
    <source>
        <dbReference type="Proteomes" id="UP000300237"/>
    </source>
</evidence>
<dbReference type="RefSeq" id="WP_003417969.1">
    <property type="nucleotide sequence ID" value="NZ_AP017901.1"/>
</dbReference>
<reference evidence="7 14" key="3">
    <citation type="submission" date="2016-04" db="EMBL/GenBank/DDBJ databases">
        <authorList>
            <person name="Bigi M."/>
            <person name="Bigi F."/>
            <person name="Soria M.A."/>
        </authorList>
    </citation>
    <scope>NUCLEOTIDE SEQUENCE [LARGE SCALE GENOMIC DNA]</scope>
    <source>
        <strain evidence="7 14">6548</strain>
    </source>
</reference>
<dbReference type="AlphaFoldDB" id="A0A045I7R9"/>
<dbReference type="GeneID" id="45427399"/>
<evidence type="ECO:0000313" key="5">
    <source>
        <dbReference type="EMBL" id="COW05643.1"/>
    </source>
</evidence>